<dbReference type="PANTHER" id="PTHR43833">
    <property type="entry name" value="POTASSIUM CHANNEL PROTEIN 2-RELATED-RELATED"/>
    <property type="match status" value="1"/>
</dbReference>
<organism evidence="3 4">
    <name type="scientific">Candidatus Ventrousia excrementavium</name>
    <dbReference type="NCBI Taxonomy" id="2840961"/>
    <lineage>
        <taxon>Bacteria</taxon>
        <taxon>Bacillati</taxon>
        <taxon>Bacillota</taxon>
        <taxon>Clostridia</taxon>
        <taxon>Eubacteriales</taxon>
        <taxon>Clostridiaceae</taxon>
        <taxon>Clostridiaceae incertae sedis</taxon>
        <taxon>Candidatus Ventrousia</taxon>
    </lineage>
</organism>
<gene>
    <name evidence="3" type="ORF">IAB67_10245</name>
</gene>
<dbReference type="AlphaFoldDB" id="A0A9D1S1U4"/>
<evidence type="ECO:0000259" key="2">
    <source>
        <dbReference type="PROSITE" id="PS51202"/>
    </source>
</evidence>
<dbReference type="InterPro" id="IPR003148">
    <property type="entry name" value="RCK_N"/>
</dbReference>
<dbReference type="InterPro" id="IPR036721">
    <property type="entry name" value="RCK_C_sf"/>
</dbReference>
<evidence type="ECO:0000313" key="3">
    <source>
        <dbReference type="EMBL" id="HIU44660.1"/>
    </source>
</evidence>
<evidence type="ECO:0000313" key="4">
    <source>
        <dbReference type="Proteomes" id="UP000824073"/>
    </source>
</evidence>
<dbReference type="Gene3D" id="3.40.50.720">
    <property type="entry name" value="NAD(P)-binding Rossmann-like Domain"/>
    <property type="match status" value="1"/>
</dbReference>
<dbReference type="SUPFAM" id="SSF51735">
    <property type="entry name" value="NAD(P)-binding Rossmann-fold domains"/>
    <property type="match status" value="1"/>
</dbReference>
<dbReference type="PROSITE" id="PS51201">
    <property type="entry name" value="RCK_N"/>
    <property type="match status" value="1"/>
</dbReference>
<dbReference type="GO" id="GO:0006813">
    <property type="term" value="P:potassium ion transport"/>
    <property type="evidence" value="ECO:0007669"/>
    <property type="project" value="InterPro"/>
</dbReference>
<dbReference type="Proteomes" id="UP000824073">
    <property type="component" value="Unassembled WGS sequence"/>
</dbReference>
<dbReference type="InterPro" id="IPR050721">
    <property type="entry name" value="Trk_Ktr_HKT_K-transport"/>
</dbReference>
<dbReference type="Gene3D" id="3.30.70.1450">
    <property type="entry name" value="Regulator of K+ conductance, C-terminal domain"/>
    <property type="match status" value="1"/>
</dbReference>
<sequence length="215" mass="23617">MKSFVVIGLGRFGRALAVELFRLGHEVLAVDKSEERVSEIADFVTHAVRADARDEQALRAIGARNFDCAVVAFAGETQDNILTTLLLKELGVKYVVAKGHDELHTRVLQKIGADRVVFPESDMGVRLAQIISSNNLVDYIDISDDYSIIEMTAPPRWDGKSIRALDVRAKYGINILVVKSGSGKTLSVVPSPDYVIRKGDILVVIGTGEDIRRLQ</sequence>
<dbReference type="PROSITE" id="PS51202">
    <property type="entry name" value="RCK_C"/>
    <property type="match status" value="1"/>
</dbReference>
<reference evidence="3" key="1">
    <citation type="submission" date="2020-10" db="EMBL/GenBank/DDBJ databases">
        <authorList>
            <person name="Gilroy R."/>
        </authorList>
    </citation>
    <scope>NUCLEOTIDE SEQUENCE</scope>
    <source>
        <strain evidence="3">CHK191-8634</strain>
    </source>
</reference>
<name>A0A9D1S1U4_9CLOT</name>
<proteinExistence type="predicted"/>
<protein>
    <submittedName>
        <fullName evidence="3">TrkA family potassium uptake protein</fullName>
    </submittedName>
</protein>
<evidence type="ECO:0000259" key="1">
    <source>
        <dbReference type="PROSITE" id="PS51201"/>
    </source>
</evidence>
<feature type="domain" description="RCK N-terminal" evidence="1">
    <location>
        <begin position="1"/>
        <end position="117"/>
    </location>
</feature>
<dbReference type="Pfam" id="PF02254">
    <property type="entry name" value="TrkA_N"/>
    <property type="match status" value="1"/>
</dbReference>
<feature type="domain" description="RCK C-terminal" evidence="2">
    <location>
        <begin position="134"/>
        <end position="215"/>
    </location>
</feature>
<accession>A0A9D1S1U4</accession>
<dbReference type="SUPFAM" id="SSF116726">
    <property type="entry name" value="TrkA C-terminal domain-like"/>
    <property type="match status" value="1"/>
</dbReference>
<dbReference type="InterPro" id="IPR036291">
    <property type="entry name" value="NAD(P)-bd_dom_sf"/>
</dbReference>
<dbReference type="GO" id="GO:0008324">
    <property type="term" value="F:monoatomic cation transmembrane transporter activity"/>
    <property type="evidence" value="ECO:0007669"/>
    <property type="project" value="InterPro"/>
</dbReference>
<comment type="caution">
    <text evidence="3">The sequence shown here is derived from an EMBL/GenBank/DDBJ whole genome shotgun (WGS) entry which is preliminary data.</text>
</comment>
<reference evidence="3" key="2">
    <citation type="journal article" date="2021" name="PeerJ">
        <title>Extensive microbial diversity within the chicken gut microbiome revealed by metagenomics and culture.</title>
        <authorList>
            <person name="Gilroy R."/>
            <person name="Ravi A."/>
            <person name="Getino M."/>
            <person name="Pursley I."/>
            <person name="Horton D.L."/>
            <person name="Alikhan N.F."/>
            <person name="Baker D."/>
            <person name="Gharbi K."/>
            <person name="Hall N."/>
            <person name="Watson M."/>
            <person name="Adriaenssens E.M."/>
            <person name="Foster-Nyarko E."/>
            <person name="Jarju S."/>
            <person name="Secka A."/>
            <person name="Antonio M."/>
            <person name="Oren A."/>
            <person name="Chaudhuri R.R."/>
            <person name="La Ragione R."/>
            <person name="Hildebrand F."/>
            <person name="Pallen M.J."/>
        </authorList>
    </citation>
    <scope>NUCLEOTIDE SEQUENCE</scope>
    <source>
        <strain evidence="3">CHK191-8634</strain>
    </source>
</reference>
<dbReference type="EMBL" id="DVMR01000080">
    <property type="protein sequence ID" value="HIU44660.1"/>
    <property type="molecule type" value="Genomic_DNA"/>
</dbReference>
<dbReference type="InterPro" id="IPR006037">
    <property type="entry name" value="RCK_C"/>
</dbReference>
<dbReference type="PANTHER" id="PTHR43833:SF7">
    <property type="entry name" value="KTR SYSTEM POTASSIUM UPTAKE PROTEIN C"/>
    <property type="match status" value="1"/>
</dbReference>
<dbReference type="Pfam" id="PF02080">
    <property type="entry name" value="TrkA_C"/>
    <property type="match status" value="1"/>
</dbReference>